<feature type="compositionally biased region" description="Basic and acidic residues" evidence="1">
    <location>
        <begin position="124"/>
        <end position="133"/>
    </location>
</feature>
<gene>
    <name evidence="2" type="ORF">JKF63_07888</name>
</gene>
<reference evidence="2 3" key="1">
    <citation type="submission" date="2021-02" db="EMBL/GenBank/DDBJ databases">
        <title>Porcisia hertigi Genome sequencing and assembly.</title>
        <authorList>
            <person name="Almutairi H."/>
            <person name="Gatherer D."/>
        </authorList>
    </citation>
    <scope>NUCLEOTIDE SEQUENCE [LARGE SCALE GENOMIC DNA]</scope>
    <source>
        <strain evidence="2 3">C119</strain>
    </source>
</reference>
<feature type="compositionally biased region" description="Acidic residues" evidence="1">
    <location>
        <begin position="147"/>
        <end position="156"/>
    </location>
</feature>
<proteinExistence type="predicted"/>
<sequence length="277" mass="30909">MSHDRLRSSRADDALVARHPRDSATQVEPRVKVDPRTHAKSFYQREPDGSEVYACYYNSNDDPTFQERYNNQKNSRSFVQSMQCAFVSGGAGDHGPNTGYTQHRHATRPGRVRPPVVVEEAVDTDGREVHAGEGTKQTSQQRTNDPIVEEPDEGDVADSGAASRTRGVSNRRGDLRVHRDSTRSAYSPNNSAPVRDPWGIDSMMAQMMQPLSASHRSHRHELMPNNVGGIMGGPFSSPFFGSGELDSPFRMMDAMRYHMRQQRAAMFGGVDPFPQLF</sequence>
<dbReference type="EMBL" id="JAFJZO010000008">
    <property type="protein sequence ID" value="KAG5510816.1"/>
    <property type="molecule type" value="Genomic_DNA"/>
</dbReference>
<feature type="compositionally biased region" description="Polar residues" evidence="1">
    <location>
        <begin position="135"/>
        <end position="144"/>
    </location>
</feature>
<protein>
    <submittedName>
        <fullName evidence="2">Uncharacterized protein</fullName>
    </submittedName>
</protein>
<keyword evidence="3" id="KW-1185">Reference proteome</keyword>
<feature type="compositionally biased region" description="Basic and acidic residues" evidence="1">
    <location>
        <begin position="1"/>
        <end position="22"/>
    </location>
</feature>
<feature type="compositionally biased region" description="Basic and acidic residues" evidence="1">
    <location>
        <begin position="29"/>
        <end position="40"/>
    </location>
</feature>
<feature type="compositionally biased region" description="Basic and acidic residues" evidence="1">
    <location>
        <begin position="171"/>
        <end position="182"/>
    </location>
</feature>
<feature type="region of interest" description="Disordered" evidence="1">
    <location>
        <begin position="91"/>
        <end position="194"/>
    </location>
</feature>
<evidence type="ECO:0000256" key="1">
    <source>
        <dbReference type="SAM" id="MobiDB-lite"/>
    </source>
</evidence>
<comment type="caution">
    <text evidence="2">The sequence shown here is derived from an EMBL/GenBank/DDBJ whole genome shotgun (WGS) entry which is preliminary data.</text>
</comment>
<name>A0A836LJT5_9TRYP</name>
<dbReference type="AlphaFoldDB" id="A0A836LJT5"/>
<dbReference type="GeneID" id="94293893"/>
<evidence type="ECO:0000313" key="2">
    <source>
        <dbReference type="EMBL" id="KAG5510816.1"/>
    </source>
</evidence>
<feature type="region of interest" description="Disordered" evidence="1">
    <location>
        <begin position="1"/>
        <end position="40"/>
    </location>
</feature>
<dbReference type="Proteomes" id="UP000674318">
    <property type="component" value="Unassembled WGS sequence"/>
</dbReference>
<dbReference type="OrthoDB" id="273637at2759"/>
<feature type="compositionally biased region" description="Basic residues" evidence="1">
    <location>
        <begin position="102"/>
        <end position="111"/>
    </location>
</feature>
<evidence type="ECO:0000313" key="3">
    <source>
        <dbReference type="Proteomes" id="UP000674318"/>
    </source>
</evidence>
<feature type="compositionally biased region" description="Polar residues" evidence="1">
    <location>
        <begin position="183"/>
        <end position="192"/>
    </location>
</feature>
<accession>A0A836LJT5</accession>
<dbReference type="KEGG" id="phet:94293893"/>
<dbReference type="RefSeq" id="XP_067759288.1">
    <property type="nucleotide sequence ID" value="XM_067903816.1"/>
</dbReference>
<organism evidence="2 3">
    <name type="scientific">Porcisia hertigi</name>
    <dbReference type="NCBI Taxonomy" id="2761500"/>
    <lineage>
        <taxon>Eukaryota</taxon>
        <taxon>Discoba</taxon>
        <taxon>Euglenozoa</taxon>
        <taxon>Kinetoplastea</taxon>
        <taxon>Metakinetoplastina</taxon>
        <taxon>Trypanosomatida</taxon>
        <taxon>Trypanosomatidae</taxon>
        <taxon>Leishmaniinae</taxon>
        <taxon>Porcisia</taxon>
    </lineage>
</organism>